<feature type="domain" description="BZIP" evidence="2">
    <location>
        <begin position="131"/>
        <end position="194"/>
    </location>
</feature>
<keyword evidence="1" id="KW-0175">Coiled coil</keyword>
<proteinExistence type="predicted"/>
<keyword evidence="4" id="KW-1185">Reference proteome</keyword>
<dbReference type="PROSITE" id="PS00036">
    <property type="entry name" value="BZIP_BASIC"/>
    <property type="match status" value="1"/>
</dbReference>
<organism evidence="3 4">
    <name type="scientific">Anaeramoeba ignava</name>
    <name type="common">Anaerobic marine amoeba</name>
    <dbReference type="NCBI Taxonomy" id="1746090"/>
    <lineage>
        <taxon>Eukaryota</taxon>
        <taxon>Metamonada</taxon>
        <taxon>Anaeramoebidae</taxon>
        <taxon>Anaeramoeba</taxon>
    </lineage>
</organism>
<protein>
    <submittedName>
        <fullName evidence="3">Bzip transcription factor 60-like</fullName>
    </submittedName>
</protein>
<dbReference type="Pfam" id="PF07716">
    <property type="entry name" value="bZIP_2"/>
    <property type="match status" value="1"/>
</dbReference>
<sequence length="212" mass="25637">MILTSSFEDFFDLSLNDLNEPIYLKLTNNKDSYLKTNEKVEKIEKFEKFEKEESKQKKEEIKVENQNQKETKTNEIKFEIEKEKETKTNEIKFEIEKTKKDQKIQCQIHKDDEAFLVGKLTRDQVSKLSPEQKKKRRLLKNRLSAIKSRAKTKKRMDLLQKKIKKMKKRTKKLKSQIKKKKAENHKLKVFLFVYETMKLHLKFAYSEKKKKE</sequence>
<dbReference type="SUPFAM" id="SSF57959">
    <property type="entry name" value="Leucine zipper domain"/>
    <property type="match status" value="1"/>
</dbReference>
<dbReference type="PROSITE" id="PS50217">
    <property type="entry name" value="BZIP"/>
    <property type="match status" value="1"/>
</dbReference>
<accession>A0A9Q0LSU1</accession>
<dbReference type="Gene3D" id="1.20.5.170">
    <property type="match status" value="1"/>
</dbReference>
<reference evidence="3" key="1">
    <citation type="submission" date="2022-10" db="EMBL/GenBank/DDBJ databases">
        <title>Novel sulphate-reducing endosymbionts in the free-living metamonad Anaeramoeba.</title>
        <authorList>
            <person name="Jerlstrom-Hultqvist J."/>
            <person name="Cepicka I."/>
            <person name="Gallot-Lavallee L."/>
            <person name="Salas-Leiva D."/>
            <person name="Curtis B.A."/>
            <person name="Zahonova K."/>
            <person name="Pipaliya S."/>
            <person name="Dacks J."/>
            <person name="Roger A.J."/>
        </authorList>
    </citation>
    <scope>NUCLEOTIDE SEQUENCE</scope>
    <source>
        <strain evidence="3">BMAN</strain>
    </source>
</reference>
<evidence type="ECO:0000256" key="1">
    <source>
        <dbReference type="SAM" id="Coils"/>
    </source>
</evidence>
<dbReference type="EMBL" id="JAPDFW010000055">
    <property type="protein sequence ID" value="KAJ5078076.1"/>
    <property type="molecule type" value="Genomic_DNA"/>
</dbReference>
<dbReference type="InterPro" id="IPR046347">
    <property type="entry name" value="bZIP_sf"/>
</dbReference>
<gene>
    <name evidence="3" type="ORF">M0811_05334</name>
</gene>
<evidence type="ECO:0000313" key="3">
    <source>
        <dbReference type="EMBL" id="KAJ5078076.1"/>
    </source>
</evidence>
<dbReference type="Proteomes" id="UP001149090">
    <property type="component" value="Unassembled WGS sequence"/>
</dbReference>
<evidence type="ECO:0000313" key="4">
    <source>
        <dbReference type="Proteomes" id="UP001149090"/>
    </source>
</evidence>
<dbReference type="AlphaFoldDB" id="A0A9Q0LSU1"/>
<dbReference type="GO" id="GO:0003700">
    <property type="term" value="F:DNA-binding transcription factor activity"/>
    <property type="evidence" value="ECO:0007669"/>
    <property type="project" value="InterPro"/>
</dbReference>
<name>A0A9Q0LSU1_ANAIG</name>
<feature type="coiled-coil region" evidence="1">
    <location>
        <begin position="149"/>
        <end position="183"/>
    </location>
</feature>
<evidence type="ECO:0000259" key="2">
    <source>
        <dbReference type="PROSITE" id="PS50217"/>
    </source>
</evidence>
<dbReference type="SMART" id="SM00338">
    <property type="entry name" value="BRLZ"/>
    <property type="match status" value="1"/>
</dbReference>
<dbReference type="InterPro" id="IPR004827">
    <property type="entry name" value="bZIP"/>
</dbReference>
<comment type="caution">
    <text evidence="3">The sequence shown here is derived from an EMBL/GenBank/DDBJ whole genome shotgun (WGS) entry which is preliminary data.</text>
</comment>